<dbReference type="RefSeq" id="WP_060635659.1">
    <property type="nucleotide sequence ID" value="NZ_CBXV010000008.1"/>
</dbReference>
<evidence type="ECO:0000256" key="2">
    <source>
        <dbReference type="SAM" id="MobiDB-lite"/>
    </source>
</evidence>
<dbReference type="InterPro" id="IPR051686">
    <property type="entry name" value="Lipoprotein_DolP"/>
</dbReference>
<dbReference type="SMART" id="SM00749">
    <property type="entry name" value="BON"/>
    <property type="match status" value="1"/>
</dbReference>
<organism evidence="4 5">
    <name type="scientific">Pyrinomonas methylaliphatogenes</name>
    <dbReference type="NCBI Taxonomy" id="454194"/>
    <lineage>
        <taxon>Bacteria</taxon>
        <taxon>Pseudomonadati</taxon>
        <taxon>Acidobacteriota</taxon>
        <taxon>Blastocatellia</taxon>
        <taxon>Blastocatellales</taxon>
        <taxon>Pyrinomonadaceae</taxon>
        <taxon>Pyrinomonas</taxon>
    </lineage>
</organism>
<dbReference type="PANTHER" id="PTHR34606:SF15">
    <property type="entry name" value="BON DOMAIN-CONTAINING PROTEIN"/>
    <property type="match status" value="1"/>
</dbReference>
<dbReference type="Proteomes" id="UP000031518">
    <property type="component" value="Unassembled WGS sequence"/>
</dbReference>
<feature type="domain" description="BON" evidence="3">
    <location>
        <begin position="84"/>
        <end position="152"/>
    </location>
</feature>
<name>A0A0B6WZX0_9BACT</name>
<dbReference type="Gene3D" id="3.30.1340.30">
    <property type="match status" value="1"/>
</dbReference>
<dbReference type="AlphaFoldDB" id="A0A0B6WZX0"/>
<dbReference type="EMBL" id="CBXV010000008">
    <property type="protein sequence ID" value="CDM66606.1"/>
    <property type="molecule type" value="Genomic_DNA"/>
</dbReference>
<gene>
    <name evidence="4" type="ORF">PYK22_02638</name>
</gene>
<evidence type="ECO:0000259" key="3">
    <source>
        <dbReference type="PROSITE" id="PS50914"/>
    </source>
</evidence>
<keyword evidence="5" id="KW-1185">Reference proteome</keyword>
<evidence type="ECO:0000256" key="1">
    <source>
        <dbReference type="SAM" id="Coils"/>
    </source>
</evidence>
<dbReference type="InterPro" id="IPR014004">
    <property type="entry name" value="Transpt-assoc_nodulatn_dom_bac"/>
</dbReference>
<feature type="compositionally biased region" description="Polar residues" evidence="2">
    <location>
        <begin position="153"/>
        <end position="169"/>
    </location>
</feature>
<evidence type="ECO:0000313" key="4">
    <source>
        <dbReference type="EMBL" id="CDM66606.1"/>
    </source>
</evidence>
<dbReference type="InterPro" id="IPR007055">
    <property type="entry name" value="BON_dom"/>
</dbReference>
<feature type="coiled-coil region" evidence="1">
    <location>
        <begin position="51"/>
        <end position="78"/>
    </location>
</feature>
<reference evidence="4 5" key="2">
    <citation type="submission" date="2015-01" db="EMBL/GenBank/DDBJ databases">
        <title>Complete genome sequence of Pyrinomonas methylaliphatogenes type strain K22T.</title>
        <authorList>
            <person name="Lee K.C.Y."/>
            <person name="Power J.F."/>
            <person name="Dunfield P.F."/>
            <person name="Morgan X.C."/>
            <person name="Huttenhower C."/>
            <person name="Stott M.B."/>
        </authorList>
    </citation>
    <scope>NUCLEOTIDE SEQUENCE [LARGE SCALE GENOMIC DNA]</scope>
    <source>
        <strain evidence="4 5">K22</strain>
    </source>
</reference>
<dbReference type="PROSITE" id="PS51257">
    <property type="entry name" value="PROKAR_LIPOPROTEIN"/>
    <property type="match status" value="1"/>
</dbReference>
<keyword evidence="1" id="KW-0175">Coiled coil</keyword>
<sequence length="169" mass="18374">MKGAFFAGLILVVAVAGCQTTETTNENLSNANTSANRNVNHNANANVATVNSNRELSREEFERERARFEREAREVGSRIGSGAEDLWLWFKTRAALTTASDLRDSTINVDVDNSVVTLRGSVANAEQKHRAVEIARSIEGVKSVRDELKVSASGETNANSRSATNHNGR</sequence>
<accession>A0A0B6WZX0</accession>
<feature type="region of interest" description="Disordered" evidence="2">
    <location>
        <begin position="148"/>
        <end position="169"/>
    </location>
</feature>
<dbReference type="PROSITE" id="PS50914">
    <property type="entry name" value="BON"/>
    <property type="match status" value="1"/>
</dbReference>
<evidence type="ECO:0000313" key="5">
    <source>
        <dbReference type="Proteomes" id="UP000031518"/>
    </source>
</evidence>
<protein>
    <submittedName>
        <fullName evidence="4">Predicted periplasmic or secreted lipoprotein</fullName>
    </submittedName>
</protein>
<reference evidence="4 5" key="1">
    <citation type="submission" date="2013-12" db="EMBL/GenBank/DDBJ databases">
        <authorList>
            <person name="Stott M."/>
        </authorList>
    </citation>
    <scope>NUCLEOTIDE SEQUENCE [LARGE SCALE GENOMIC DNA]</scope>
    <source>
        <strain evidence="4 5">K22</strain>
    </source>
</reference>
<dbReference type="OrthoDB" id="7360581at2"/>
<dbReference type="STRING" id="454194.PYK22_02638"/>
<keyword evidence="4" id="KW-0449">Lipoprotein</keyword>
<proteinExistence type="predicted"/>
<dbReference type="Pfam" id="PF04972">
    <property type="entry name" value="BON"/>
    <property type="match status" value="1"/>
</dbReference>
<dbReference type="PANTHER" id="PTHR34606">
    <property type="entry name" value="BON DOMAIN-CONTAINING PROTEIN"/>
    <property type="match status" value="1"/>
</dbReference>